<dbReference type="AlphaFoldDB" id="A0A0E0DWB8"/>
<feature type="region of interest" description="Disordered" evidence="1">
    <location>
        <begin position="66"/>
        <end position="103"/>
    </location>
</feature>
<evidence type="ECO:0000259" key="2">
    <source>
        <dbReference type="Pfam" id="PF03478"/>
    </source>
</evidence>
<reference evidence="3" key="2">
    <citation type="submission" date="2018-05" db="EMBL/GenBank/DDBJ databases">
        <title>OmerRS3 (Oryza meridionalis Reference Sequence Version 3).</title>
        <authorList>
            <person name="Zhang J."/>
            <person name="Kudrna D."/>
            <person name="Lee S."/>
            <person name="Talag J."/>
            <person name="Welchert J."/>
            <person name="Wing R.A."/>
        </authorList>
    </citation>
    <scope>NUCLEOTIDE SEQUENCE [LARGE SCALE GENOMIC DNA]</scope>
    <source>
        <strain evidence="3">cv. OR44</strain>
    </source>
</reference>
<organism evidence="3">
    <name type="scientific">Oryza meridionalis</name>
    <dbReference type="NCBI Taxonomy" id="40149"/>
    <lineage>
        <taxon>Eukaryota</taxon>
        <taxon>Viridiplantae</taxon>
        <taxon>Streptophyta</taxon>
        <taxon>Embryophyta</taxon>
        <taxon>Tracheophyta</taxon>
        <taxon>Spermatophyta</taxon>
        <taxon>Magnoliopsida</taxon>
        <taxon>Liliopsida</taxon>
        <taxon>Poales</taxon>
        <taxon>Poaceae</taxon>
        <taxon>BOP clade</taxon>
        <taxon>Oryzoideae</taxon>
        <taxon>Oryzeae</taxon>
        <taxon>Oryzinae</taxon>
        <taxon>Oryza</taxon>
    </lineage>
</organism>
<dbReference type="PANTHER" id="PTHR33127:SF89">
    <property type="entry name" value="OS06G0135800 PROTEIN"/>
    <property type="match status" value="1"/>
</dbReference>
<protein>
    <recommendedName>
        <fullName evidence="2">KIB1-4 beta-propeller domain-containing protein</fullName>
    </recommendedName>
</protein>
<evidence type="ECO:0000256" key="1">
    <source>
        <dbReference type="SAM" id="MobiDB-lite"/>
    </source>
</evidence>
<dbReference type="PANTHER" id="PTHR33127">
    <property type="entry name" value="TRANSMEMBRANE PROTEIN"/>
    <property type="match status" value="1"/>
</dbReference>
<reference evidence="3" key="1">
    <citation type="submission" date="2015-04" db="UniProtKB">
        <authorList>
            <consortium name="EnsemblPlants"/>
        </authorList>
    </citation>
    <scope>IDENTIFICATION</scope>
</reference>
<feature type="domain" description="KIB1-4 beta-propeller" evidence="2">
    <location>
        <begin position="27"/>
        <end position="307"/>
    </location>
</feature>
<sequence>MATSTPPPLPCLVVDNGETAATLYGVSDGEHRPCEAEELRRNRCWATSHGWVLCCDPATLSTFLWNPTGGDDDGGGGGGGKIALPPFTQPPPPPNSQCALSREPTDAGAGRFTVVIVEPSGSYVLWYCHVVVGGGGSSSSPSPAAGWTRHEYDVGGTNVRVAGGHRFVRRSVAGLTACRGRFYYFHTATDYGVLDFSPAPVFGTVPMRAVDMAEKVAAGEAMAKASVHTLEIGGELYMAYIFFHGDDGSRVVDVGVYRMDFRRRRAVRVRSVGDRAIIAGSNIGGWCPAGGETELRPNCVYWTSPYDKCLHVCDIGANARKLREPFKGLEKLPRRSFWIIPVHK</sequence>
<keyword evidence="4" id="KW-1185">Reference proteome</keyword>
<dbReference type="InterPro" id="IPR005174">
    <property type="entry name" value="KIB1-4_b-propeller"/>
</dbReference>
<dbReference type="EnsemblPlants" id="OMERI06G02170.1">
    <property type="protein sequence ID" value="OMERI06G02170.1"/>
    <property type="gene ID" value="OMERI06G02170"/>
</dbReference>
<accession>A0A0E0DWB8</accession>
<dbReference type="HOGENOM" id="CLU_032864_2_0_1"/>
<dbReference type="Pfam" id="PF03478">
    <property type="entry name" value="Beta-prop_KIB1-4"/>
    <property type="match status" value="1"/>
</dbReference>
<dbReference type="eggNOG" id="ENOG502R1MH">
    <property type="taxonomic scope" value="Eukaryota"/>
</dbReference>
<dbReference type="Proteomes" id="UP000008021">
    <property type="component" value="Chromosome 6"/>
</dbReference>
<evidence type="ECO:0000313" key="3">
    <source>
        <dbReference type="EnsemblPlants" id="OMERI06G02170.1"/>
    </source>
</evidence>
<name>A0A0E0DWB8_9ORYZ</name>
<evidence type="ECO:0000313" key="4">
    <source>
        <dbReference type="Proteomes" id="UP000008021"/>
    </source>
</evidence>
<proteinExistence type="predicted"/>
<dbReference type="Gramene" id="OMERI06G02170.1">
    <property type="protein sequence ID" value="OMERI06G02170.1"/>
    <property type="gene ID" value="OMERI06G02170"/>
</dbReference>